<dbReference type="EMBL" id="PKHU01000002">
    <property type="protein sequence ID" value="PKZ29778.1"/>
    <property type="molecule type" value="Genomic_DNA"/>
</dbReference>
<sequence length="252" mass="27351">MEFEIWQILILVGVAFIGGFIDAIAGGGGLICLPALMAVGVPPHAALATNKLQGCFGTLSATINFTRKGFINFKEIFIGIIFTLIGACVGTISVLFIDPKFLNYIIPILLIFVVIYTIFSPNLGETQKEAKMSKNAFFIIFGLLIGFYDGFLGPGTGSFWTFAFLGVLGLSMKQAVANTKILNFTSNIVALIVFIFGGHILWFIGLLMGVGQMIGGYMGSNMVIKKDVKFIKTLFLIMVCATILKILYDIVK</sequence>
<keyword evidence="6 8" id="KW-1133">Transmembrane helix</keyword>
<evidence type="ECO:0000256" key="7">
    <source>
        <dbReference type="ARBA" id="ARBA00023136"/>
    </source>
</evidence>
<evidence type="ECO:0000256" key="3">
    <source>
        <dbReference type="ARBA" id="ARBA00022448"/>
    </source>
</evidence>
<comment type="similarity">
    <text evidence="2 8">Belongs to the 4-toluene sulfonate uptake permease (TSUP) (TC 2.A.102) family.</text>
</comment>
<comment type="caution">
    <text evidence="9">The sequence shown here is derived from an EMBL/GenBank/DDBJ whole genome shotgun (WGS) entry which is preliminary data.</text>
</comment>
<keyword evidence="3" id="KW-0813">Transport</keyword>
<protein>
    <recommendedName>
        <fullName evidence="8">Probable membrane transporter protein</fullName>
    </recommendedName>
</protein>
<dbReference type="PANTHER" id="PTHR30269:SF0">
    <property type="entry name" value="MEMBRANE TRANSPORTER PROTEIN YFCA-RELATED"/>
    <property type="match status" value="1"/>
</dbReference>
<evidence type="ECO:0000256" key="4">
    <source>
        <dbReference type="ARBA" id="ARBA00022475"/>
    </source>
</evidence>
<evidence type="ECO:0000256" key="1">
    <source>
        <dbReference type="ARBA" id="ARBA00004651"/>
    </source>
</evidence>
<reference evidence="9 10" key="1">
    <citation type="submission" date="2017-12" db="EMBL/GenBank/DDBJ databases">
        <title>Phylogenetic diversity of female urinary microbiome.</title>
        <authorList>
            <person name="Thomas-White K."/>
            <person name="Wolfe A.J."/>
        </authorList>
    </citation>
    <scope>NUCLEOTIDE SEQUENCE [LARGE SCALE GENOMIC DNA]</scope>
    <source>
        <strain evidence="9 10">UMB0112</strain>
    </source>
</reference>
<evidence type="ECO:0000256" key="8">
    <source>
        <dbReference type="RuleBase" id="RU363041"/>
    </source>
</evidence>
<feature type="transmembrane region" description="Helical" evidence="8">
    <location>
        <begin position="6"/>
        <end position="33"/>
    </location>
</feature>
<feature type="transmembrane region" description="Helical" evidence="8">
    <location>
        <begin position="230"/>
        <end position="248"/>
    </location>
</feature>
<gene>
    <name evidence="9" type="ORF">CYJ41_02490</name>
</gene>
<proteinExistence type="inferred from homology"/>
<dbReference type="PANTHER" id="PTHR30269">
    <property type="entry name" value="TRANSMEMBRANE PROTEIN YFCA"/>
    <property type="match status" value="1"/>
</dbReference>
<keyword evidence="5 8" id="KW-0812">Transmembrane</keyword>
<evidence type="ECO:0000256" key="5">
    <source>
        <dbReference type="ARBA" id="ARBA00022692"/>
    </source>
</evidence>
<dbReference type="RefSeq" id="WP_101636784.1">
    <property type="nucleotide sequence ID" value="NZ_BQNW01000001.1"/>
</dbReference>
<organism evidence="9 10">
    <name type="scientific">Campylobacter ureolyticus</name>
    <dbReference type="NCBI Taxonomy" id="827"/>
    <lineage>
        <taxon>Bacteria</taxon>
        <taxon>Pseudomonadati</taxon>
        <taxon>Campylobacterota</taxon>
        <taxon>Epsilonproteobacteria</taxon>
        <taxon>Campylobacterales</taxon>
        <taxon>Campylobacteraceae</taxon>
        <taxon>Campylobacter</taxon>
    </lineage>
</organism>
<comment type="subcellular location">
    <subcellularLocation>
        <location evidence="1 8">Cell membrane</location>
        <topology evidence="1 8">Multi-pass membrane protein</topology>
    </subcellularLocation>
</comment>
<evidence type="ECO:0000256" key="6">
    <source>
        <dbReference type="ARBA" id="ARBA00022989"/>
    </source>
</evidence>
<name>A0A2I1NBM4_9BACT</name>
<dbReference type="Proteomes" id="UP000234639">
    <property type="component" value="Unassembled WGS sequence"/>
</dbReference>
<evidence type="ECO:0000313" key="9">
    <source>
        <dbReference type="EMBL" id="PKZ29778.1"/>
    </source>
</evidence>
<evidence type="ECO:0000256" key="2">
    <source>
        <dbReference type="ARBA" id="ARBA00009142"/>
    </source>
</evidence>
<accession>A0A2I1NBM4</accession>
<dbReference type="InterPro" id="IPR002781">
    <property type="entry name" value="TM_pro_TauE-like"/>
</dbReference>
<dbReference type="AlphaFoldDB" id="A0A2I1NBM4"/>
<feature type="transmembrane region" description="Helical" evidence="8">
    <location>
        <begin position="188"/>
        <end position="210"/>
    </location>
</feature>
<dbReference type="GO" id="GO:0005886">
    <property type="term" value="C:plasma membrane"/>
    <property type="evidence" value="ECO:0007669"/>
    <property type="project" value="UniProtKB-SubCell"/>
</dbReference>
<dbReference type="InterPro" id="IPR052017">
    <property type="entry name" value="TSUP"/>
</dbReference>
<feature type="transmembrane region" description="Helical" evidence="8">
    <location>
        <begin position="76"/>
        <end position="97"/>
    </location>
</feature>
<keyword evidence="4 8" id="KW-1003">Cell membrane</keyword>
<evidence type="ECO:0000313" key="10">
    <source>
        <dbReference type="Proteomes" id="UP000234639"/>
    </source>
</evidence>
<keyword evidence="7 8" id="KW-0472">Membrane</keyword>
<feature type="transmembrane region" description="Helical" evidence="8">
    <location>
        <begin position="103"/>
        <end position="124"/>
    </location>
</feature>
<feature type="transmembrane region" description="Helical" evidence="8">
    <location>
        <begin position="136"/>
        <end position="153"/>
    </location>
</feature>
<dbReference type="Pfam" id="PF01925">
    <property type="entry name" value="TauE"/>
    <property type="match status" value="1"/>
</dbReference>